<evidence type="ECO:0000256" key="11">
    <source>
        <dbReference type="ARBA" id="ARBA00023264"/>
    </source>
</evidence>
<keyword evidence="5" id="KW-0547">Nucleotide-binding</keyword>
<keyword evidence="8" id="KW-0460">Magnesium</keyword>
<keyword evidence="3" id="KW-0808">Transferase</keyword>
<evidence type="ECO:0000256" key="5">
    <source>
        <dbReference type="ARBA" id="ARBA00022741"/>
    </source>
</evidence>
<keyword evidence="7" id="KW-0067">ATP-binding</keyword>
<feature type="compositionally biased region" description="Polar residues" evidence="12">
    <location>
        <begin position="1"/>
        <end position="12"/>
    </location>
</feature>
<evidence type="ECO:0000256" key="2">
    <source>
        <dbReference type="ARBA" id="ARBA00022516"/>
    </source>
</evidence>
<dbReference type="SUPFAM" id="SSF111331">
    <property type="entry name" value="NAD kinase/diacylglycerol kinase-like"/>
    <property type="match status" value="1"/>
</dbReference>
<dbReference type="SMART" id="SM00046">
    <property type="entry name" value="DAGKc"/>
    <property type="match status" value="1"/>
</dbReference>
<evidence type="ECO:0000256" key="10">
    <source>
        <dbReference type="ARBA" id="ARBA00023209"/>
    </source>
</evidence>
<evidence type="ECO:0000259" key="13">
    <source>
        <dbReference type="PROSITE" id="PS50146"/>
    </source>
</evidence>
<dbReference type="Proteomes" id="UP000605148">
    <property type="component" value="Unassembled WGS sequence"/>
</dbReference>
<dbReference type="InterPro" id="IPR050187">
    <property type="entry name" value="Lipid_Phosphate_FormReg"/>
</dbReference>
<accession>A0A916X116</accession>
<evidence type="ECO:0000256" key="4">
    <source>
        <dbReference type="ARBA" id="ARBA00022723"/>
    </source>
</evidence>
<gene>
    <name evidence="14" type="ORF">GCM10011316_25330</name>
</gene>
<dbReference type="RefSeq" id="WP_208998464.1">
    <property type="nucleotide sequence ID" value="NZ_BMFA01000007.1"/>
</dbReference>
<evidence type="ECO:0000256" key="1">
    <source>
        <dbReference type="ARBA" id="ARBA00001946"/>
    </source>
</evidence>
<dbReference type="AlphaFoldDB" id="A0A916X116"/>
<dbReference type="GO" id="GO:0008654">
    <property type="term" value="P:phospholipid biosynthetic process"/>
    <property type="evidence" value="ECO:0007669"/>
    <property type="project" value="UniProtKB-KW"/>
</dbReference>
<keyword evidence="6" id="KW-0418">Kinase</keyword>
<keyword evidence="11" id="KW-1208">Phospholipid metabolism</keyword>
<evidence type="ECO:0000256" key="9">
    <source>
        <dbReference type="ARBA" id="ARBA00023098"/>
    </source>
</evidence>
<dbReference type="GO" id="GO:0016301">
    <property type="term" value="F:kinase activity"/>
    <property type="evidence" value="ECO:0007669"/>
    <property type="project" value="UniProtKB-KW"/>
</dbReference>
<evidence type="ECO:0000313" key="14">
    <source>
        <dbReference type="EMBL" id="GGB52249.1"/>
    </source>
</evidence>
<reference evidence="14" key="1">
    <citation type="journal article" date="2014" name="Int. J. Syst. Evol. Microbiol.">
        <title>Complete genome sequence of Corynebacterium casei LMG S-19264T (=DSM 44701T), isolated from a smear-ripened cheese.</title>
        <authorList>
            <consortium name="US DOE Joint Genome Institute (JGI-PGF)"/>
            <person name="Walter F."/>
            <person name="Albersmeier A."/>
            <person name="Kalinowski J."/>
            <person name="Ruckert C."/>
        </authorList>
    </citation>
    <scope>NUCLEOTIDE SEQUENCE</scope>
    <source>
        <strain evidence="14">CGMCC 1.12426</strain>
    </source>
</reference>
<dbReference type="PANTHER" id="PTHR12358">
    <property type="entry name" value="SPHINGOSINE KINASE"/>
    <property type="match status" value="1"/>
</dbReference>
<dbReference type="InterPro" id="IPR005218">
    <property type="entry name" value="Diacylglycerol/lipid_kinase"/>
</dbReference>
<evidence type="ECO:0000256" key="3">
    <source>
        <dbReference type="ARBA" id="ARBA00022679"/>
    </source>
</evidence>
<dbReference type="GO" id="GO:0005524">
    <property type="term" value="F:ATP binding"/>
    <property type="evidence" value="ECO:0007669"/>
    <property type="project" value="UniProtKB-KW"/>
</dbReference>
<dbReference type="Pfam" id="PF19279">
    <property type="entry name" value="YegS_C"/>
    <property type="match status" value="1"/>
</dbReference>
<dbReference type="Gene3D" id="3.40.50.10330">
    <property type="entry name" value="Probable inorganic polyphosphate/atp-NAD kinase, domain 1"/>
    <property type="match status" value="1"/>
</dbReference>
<keyword evidence="15" id="KW-1185">Reference proteome</keyword>
<dbReference type="EMBL" id="BMFA01000007">
    <property type="protein sequence ID" value="GGB52249.1"/>
    <property type="molecule type" value="Genomic_DNA"/>
</dbReference>
<evidence type="ECO:0000256" key="6">
    <source>
        <dbReference type="ARBA" id="ARBA00022777"/>
    </source>
</evidence>
<feature type="region of interest" description="Disordered" evidence="12">
    <location>
        <begin position="1"/>
        <end position="21"/>
    </location>
</feature>
<proteinExistence type="predicted"/>
<protein>
    <recommendedName>
        <fullName evidence="13">DAGKc domain-containing protein</fullName>
    </recommendedName>
</protein>
<dbReference type="PROSITE" id="PS50146">
    <property type="entry name" value="DAGK"/>
    <property type="match status" value="1"/>
</dbReference>
<dbReference type="PANTHER" id="PTHR12358:SF106">
    <property type="entry name" value="LIPID KINASE YEGS"/>
    <property type="match status" value="1"/>
</dbReference>
<dbReference type="Gene3D" id="2.60.200.40">
    <property type="match status" value="1"/>
</dbReference>
<keyword evidence="2" id="KW-0444">Lipid biosynthesis</keyword>
<evidence type="ECO:0000256" key="12">
    <source>
        <dbReference type="SAM" id="MobiDB-lite"/>
    </source>
</evidence>
<feature type="domain" description="DAGKc" evidence="13">
    <location>
        <begin position="22"/>
        <end position="152"/>
    </location>
</feature>
<sequence length="312" mass="33541">MKAEWSNPTGTERSAAESGMKRNRQRILVLANPTAGGYRPKVLEAVRENLSRLDVDAEFRLTSHAGEIGEVCSDPDLDVDVLVIAGGDGSVNEAMTGLQDHPKPPALCLVPFGTANVLAHELKLPADPGAISDTLSKGKTRPLHAGLANGRPFVLMASAGFDAEVVHALPLALKRRFGKLAYVLSAIRIGFRRKTTDLQVHTNGRSYNAKMVIATNGKYYGGPFCLTREESVCRPGLHLILLKHDSPWSMLRFSLALVRGRLNKEPGALLMPITRATITSVSPVALQIDGDPYGTTPVEIEAAPACLQIVVP</sequence>
<dbReference type="GO" id="GO:0005886">
    <property type="term" value="C:plasma membrane"/>
    <property type="evidence" value="ECO:0007669"/>
    <property type="project" value="TreeGrafter"/>
</dbReference>
<dbReference type="InterPro" id="IPR045540">
    <property type="entry name" value="YegS/DAGK_C"/>
</dbReference>
<comment type="caution">
    <text evidence="14">The sequence shown here is derived from an EMBL/GenBank/DDBJ whole genome shotgun (WGS) entry which is preliminary data.</text>
</comment>
<evidence type="ECO:0000256" key="8">
    <source>
        <dbReference type="ARBA" id="ARBA00022842"/>
    </source>
</evidence>
<dbReference type="NCBIfam" id="TIGR00147">
    <property type="entry name" value="YegS/Rv2252/BmrU family lipid kinase"/>
    <property type="match status" value="1"/>
</dbReference>
<keyword evidence="4" id="KW-0479">Metal-binding</keyword>
<comment type="cofactor">
    <cofactor evidence="1">
        <name>Mg(2+)</name>
        <dbReference type="ChEBI" id="CHEBI:18420"/>
    </cofactor>
</comment>
<dbReference type="GO" id="GO:0046872">
    <property type="term" value="F:metal ion binding"/>
    <property type="evidence" value="ECO:0007669"/>
    <property type="project" value="UniProtKB-KW"/>
</dbReference>
<keyword evidence="9" id="KW-0443">Lipid metabolism</keyword>
<name>A0A916X116_9HYPH</name>
<evidence type="ECO:0000313" key="15">
    <source>
        <dbReference type="Proteomes" id="UP000605148"/>
    </source>
</evidence>
<reference evidence="14" key="2">
    <citation type="submission" date="2020-09" db="EMBL/GenBank/DDBJ databases">
        <authorList>
            <person name="Sun Q."/>
            <person name="Zhou Y."/>
        </authorList>
    </citation>
    <scope>NUCLEOTIDE SEQUENCE</scope>
    <source>
        <strain evidence="14">CGMCC 1.12426</strain>
    </source>
</reference>
<dbReference type="InterPro" id="IPR017438">
    <property type="entry name" value="ATP-NAD_kinase_N"/>
</dbReference>
<organism evidence="14 15">
    <name type="scientific">Roseibium aquae</name>
    <dbReference type="NCBI Taxonomy" id="1323746"/>
    <lineage>
        <taxon>Bacteria</taxon>
        <taxon>Pseudomonadati</taxon>
        <taxon>Pseudomonadota</taxon>
        <taxon>Alphaproteobacteria</taxon>
        <taxon>Hyphomicrobiales</taxon>
        <taxon>Stappiaceae</taxon>
        <taxon>Roseibium</taxon>
    </lineage>
</organism>
<evidence type="ECO:0000256" key="7">
    <source>
        <dbReference type="ARBA" id="ARBA00022840"/>
    </source>
</evidence>
<keyword evidence="10" id="KW-0594">Phospholipid biosynthesis</keyword>
<dbReference type="InterPro" id="IPR001206">
    <property type="entry name" value="Diacylglycerol_kinase_cat_dom"/>
</dbReference>
<dbReference type="Pfam" id="PF00781">
    <property type="entry name" value="DAGK_cat"/>
    <property type="match status" value="1"/>
</dbReference>
<dbReference type="InterPro" id="IPR016064">
    <property type="entry name" value="NAD/diacylglycerol_kinase_sf"/>
</dbReference>